<keyword evidence="1" id="KW-0732">Signal</keyword>
<keyword evidence="3" id="KW-1185">Reference proteome</keyword>
<name>A0ABD2AIG2_VESSQ</name>
<dbReference type="EMBL" id="JAUDFV010000147">
    <property type="protein sequence ID" value="KAL2720417.1"/>
    <property type="molecule type" value="Genomic_DNA"/>
</dbReference>
<dbReference type="Proteomes" id="UP001607302">
    <property type="component" value="Unassembled WGS sequence"/>
</dbReference>
<comment type="caution">
    <text evidence="2">The sequence shown here is derived from an EMBL/GenBank/DDBJ whole genome shotgun (WGS) entry which is preliminary data.</text>
</comment>
<feature type="chain" id="PRO_5044883316" description="Secreted protein" evidence="1">
    <location>
        <begin position="17"/>
        <end position="67"/>
    </location>
</feature>
<feature type="signal peptide" evidence="1">
    <location>
        <begin position="1"/>
        <end position="16"/>
    </location>
</feature>
<protein>
    <recommendedName>
        <fullName evidence="4">Secreted protein</fullName>
    </recommendedName>
</protein>
<accession>A0ABD2AIG2</accession>
<evidence type="ECO:0000256" key="1">
    <source>
        <dbReference type="SAM" id="SignalP"/>
    </source>
</evidence>
<dbReference type="AlphaFoldDB" id="A0ABD2AIG2"/>
<gene>
    <name evidence="2" type="ORF">V1478_010683</name>
</gene>
<evidence type="ECO:0000313" key="3">
    <source>
        <dbReference type="Proteomes" id="UP001607302"/>
    </source>
</evidence>
<organism evidence="2 3">
    <name type="scientific">Vespula squamosa</name>
    <name type="common">Southern yellow jacket</name>
    <name type="synonym">Wasp</name>
    <dbReference type="NCBI Taxonomy" id="30214"/>
    <lineage>
        <taxon>Eukaryota</taxon>
        <taxon>Metazoa</taxon>
        <taxon>Ecdysozoa</taxon>
        <taxon>Arthropoda</taxon>
        <taxon>Hexapoda</taxon>
        <taxon>Insecta</taxon>
        <taxon>Pterygota</taxon>
        <taxon>Neoptera</taxon>
        <taxon>Endopterygota</taxon>
        <taxon>Hymenoptera</taxon>
        <taxon>Apocrita</taxon>
        <taxon>Aculeata</taxon>
        <taxon>Vespoidea</taxon>
        <taxon>Vespidae</taxon>
        <taxon>Vespinae</taxon>
        <taxon>Vespula</taxon>
    </lineage>
</organism>
<reference evidence="2 3" key="1">
    <citation type="journal article" date="2024" name="Ann. Entomol. Soc. Am.">
        <title>Genomic analyses of the southern and eastern yellowjacket wasps (Hymenoptera: Vespidae) reveal evolutionary signatures of social life.</title>
        <authorList>
            <person name="Catto M.A."/>
            <person name="Caine P.B."/>
            <person name="Orr S.E."/>
            <person name="Hunt B.G."/>
            <person name="Goodisman M.A.D."/>
        </authorList>
    </citation>
    <scope>NUCLEOTIDE SEQUENCE [LARGE SCALE GENOMIC DNA]</scope>
    <source>
        <strain evidence="2">233</strain>
        <tissue evidence="2">Head and thorax</tissue>
    </source>
</reference>
<evidence type="ECO:0008006" key="4">
    <source>
        <dbReference type="Google" id="ProtNLM"/>
    </source>
</evidence>
<sequence>MVLAYVYLSIIAIVLGRTQCSRLKGVQKREIDLRREQTKSRPIMTMRIVDTLTKRRKKKWRRSSDFH</sequence>
<proteinExistence type="predicted"/>
<evidence type="ECO:0000313" key="2">
    <source>
        <dbReference type="EMBL" id="KAL2720417.1"/>
    </source>
</evidence>